<dbReference type="GO" id="GO:0005739">
    <property type="term" value="C:mitochondrion"/>
    <property type="evidence" value="ECO:0007669"/>
    <property type="project" value="UniProtKB-SubCell"/>
</dbReference>
<dbReference type="EC" id="6.2.1.5" evidence="4"/>
<dbReference type="InterPro" id="IPR033847">
    <property type="entry name" value="Citrt_syn/SCS-alpha_CS"/>
</dbReference>
<dbReference type="GO" id="GO:0000166">
    <property type="term" value="F:nucleotide binding"/>
    <property type="evidence" value="ECO:0007669"/>
    <property type="project" value="UniProtKB-KW"/>
</dbReference>
<dbReference type="UniPathway" id="UPA00223">
    <property type="reaction ID" value="UER00999"/>
</dbReference>
<dbReference type="AlphaFoldDB" id="A0A0N4YBH2"/>
<comment type="subcellular location">
    <subcellularLocation>
        <location evidence="4">Mitochondrion</location>
    </subcellularLocation>
</comment>
<sequence length="276" mass="28379">MLDYGTKLVGGVSPNKAGTEHLGLPVFKSVAEAKEATGCDATCIYVPYNVAASAIIEAIEAEIGLIVCITEGIPQQDMVVAKSKLVKQNKSRLLGPNCPGIIASGQCKIGIMPGQIHQKGCIGVVSRSGTLTYEAVHQTTKAGLGQTLCVGIGGDPFNGTDFIDCLELFYGDKNTRGIILIGEIGGVAEEQAAEFIADQNRRGNNKPVVSFIAGVTAPPGRKMGHAGAIIDGGKGLASDKIEALKAAGVHVSNSPARLGAMMAQALIHGDGATNLS</sequence>
<keyword evidence="2 4" id="KW-0436">Ligase</keyword>
<evidence type="ECO:0000256" key="4">
    <source>
        <dbReference type="HAMAP-Rule" id="MF_03222"/>
    </source>
</evidence>
<feature type="binding site" evidence="4">
    <location>
        <begin position="69"/>
        <end position="71"/>
    </location>
    <ligand>
        <name>CoA</name>
        <dbReference type="ChEBI" id="CHEBI:57287"/>
    </ligand>
</feature>
<feature type="active site" description="Tele-phosphohistidine intermediate" evidence="4 5">
    <location>
        <position position="225"/>
    </location>
</feature>
<dbReference type="PANTHER" id="PTHR11117">
    <property type="entry name" value="SUCCINYL-COA LIGASE SUBUNIT ALPHA"/>
    <property type="match status" value="1"/>
</dbReference>
<dbReference type="Pfam" id="PF00549">
    <property type="entry name" value="Ligase_CoA"/>
    <property type="match status" value="1"/>
</dbReference>
<dbReference type="Gene3D" id="3.40.50.720">
    <property type="entry name" value="NAD(P)-binding Rossmann-like Domain"/>
    <property type="match status" value="1"/>
</dbReference>
<dbReference type="HAMAP" id="MF_01988">
    <property type="entry name" value="Succ_CoA_alpha"/>
    <property type="match status" value="1"/>
</dbReference>
<dbReference type="PIRSF" id="PIRSF001553">
    <property type="entry name" value="SucCS_alpha"/>
    <property type="match status" value="1"/>
</dbReference>
<keyword evidence="8" id="KW-1185">Reference proteome</keyword>
<dbReference type="STRING" id="27835.A0A0N4YBH2"/>
<comment type="catalytic activity">
    <reaction evidence="4">
        <text>succinate + ATP + CoA = succinyl-CoA + ADP + phosphate</text>
        <dbReference type="Rhea" id="RHEA:17661"/>
        <dbReference type="ChEBI" id="CHEBI:30031"/>
        <dbReference type="ChEBI" id="CHEBI:30616"/>
        <dbReference type="ChEBI" id="CHEBI:43474"/>
        <dbReference type="ChEBI" id="CHEBI:57287"/>
        <dbReference type="ChEBI" id="CHEBI:57292"/>
        <dbReference type="ChEBI" id="CHEBI:456216"/>
        <dbReference type="EC" id="6.2.1.5"/>
    </reaction>
</comment>
<dbReference type="FunFam" id="3.40.50.261:FF:000005">
    <property type="entry name" value="Succinate--CoA ligase [ADP-forming] subunit alpha, mitochondrial"/>
    <property type="match status" value="1"/>
</dbReference>
<evidence type="ECO:0000259" key="6">
    <source>
        <dbReference type="SMART" id="SM00881"/>
    </source>
</evidence>
<evidence type="ECO:0000256" key="2">
    <source>
        <dbReference type="ARBA" id="ARBA00022598"/>
    </source>
</evidence>
<evidence type="ECO:0000256" key="1">
    <source>
        <dbReference type="ARBA" id="ARBA00022532"/>
    </source>
</evidence>
<accession>A0A0N4YBH2</accession>
<dbReference type="GO" id="GO:0004775">
    <property type="term" value="F:succinate-CoA ligase (ADP-forming) activity"/>
    <property type="evidence" value="ECO:0007669"/>
    <property type="project" value="UniProtKB-UniRule"/>
</dbReference>
<dbReference type="SUPFAM" id="SSF51735">
    <property type="entry name" value="NAD(P)-binding Rossmann-fold domains"/>
    <property type="match status" value="1"/>
</dbReference>
<dbReference type="SUPFAM" id="SSF52210">
    <property type="entry name" value="Succinyl-CoA synthetase domains"/>
    <property type="match status" value="1"/>
</dbReference>
<dbReference type="InterPro" id="IPR036291">
    <property type="entry name" value="NAD(P)-bd_dom_sf"/>
</dbReference>
<comment type="similarity">
    <text evidence="4">Belongs to the succinate/malate CoA ligase alpha subunit family.</text>
</comment>
<dbReference type="InterPro" id="IPR005811">
    <property type="entry name" value="SUCC_ACL_C"/>
</dbReference>
<dbReference type="PRINTS" id="PR01798">
    <property type="entry name" value="SCOASYNTHASE"/>
</dbReference>
<dbReference type="NCBIfam" id="TIGR01019">
    <property type="entry name" value="sucCoAalpha"/>
    <property type="match status" value="1"/>
</dbReference>
<dbReference type="InterPro" id="IPR005810">
    <property type="entry name" value="CoA_lig_alpha"/>
</dbReference>
<comment type="catalytic activity">
    <reaction evidence="4">
        <text>GTP + succinate + CoA = succinyl-CoA + GDP + phosphate</text>
        <dbReference type="Rhea" id="RHEA:22120"/>
        <dbReference type="ChEBI" id="CHEBI:30031"/>
        <dbReference type="ChEBI" id="CHEBI:37565"/>
        <dbReference type="ChEBI" id="CHEBI:43474"/>
        <dbReference type="ChEBI" id="CHEBI:57287"/>
        <dbReference type="ChEBI" id="CHEBI:57292"/>
        <dbReference type="ChEBI" id="CHEBI:58189"/>
        <dbReference type="EC" id="6.2.1.4"/>
    </reaction>
</comment>
<dbReference type="EC" id="6.2.1.4" evidence="4"/>
<evidence type="ECO:0000313" key="9">
    <source>
        <dbReference type="WBParaSite" id="NBR_0001380901-mRNA-1"/>
    </source>
</evidence>
<evidence type="ECO:0000313" key="8">
    <source>
        <dbReference type="Proteomes" id="UP000271162"/>
    </source>
</evidence>
<dbReference type="GO" id="GO:0004776">
    <property type="term" value="F:succinate-CoA ligase (GDP-forming) activity"/>
    <property type="evidence" value="ECO:0007669"/>
    <property type="project" value="UniProtKB-EC"/>
</dbReference>
<proteinExistence type="inferred from homology"/>
<dbReference type="Gene3D" id="3.40.50.261">
    <property type="entry name" value="Succinyl-CoA synthetase domains"/>
    <property type="match status" value="1"/>
</dbReference>
<dbReference type="Pfam" id="PF02629">
    <property type="entry name" value="CoA_binding"/>
    <property type="match status" value="1"/>
</dbReference>
<dbReference type="OMA" id="IFCEPGG"/>
<evidence type="ECO:0000256" key="3">
    <source>
        <dbReference type="ARBA" id="ARBA00022741"/>
    </source>
</evidence>
<dbReference type="SMART" id="SM00881">
    <property type="entry name" value="CoA_binding"/>
    <property type="match status" value="1"/>
</dbReference>
<evidence type="ECO:0000256" key="5">
    <source>
        <dbReference type="PIRSR" id="PIRSR001553-1"/>
    </source>
</evidence>
<keyword evidence="4" id="KW-0496">Mitochondrion</keyword>
<name>A0A0N4YBH2_NIPBR</name>
<reference evidence="9" key="1">
    <citation type="submission" date="2017-02" db="UniProtKB">
        <authorList>
            <consortium name="WormBaseParasite"/>
        </authorList>
    </citation>
    <scope>IDENTIFICATION</scope>
</reference>
<dbReference type="InterPro" id="IPR016102">
    <property type="entry name" value="Succinyl-CoA_synth-like"/>
</dbReference>
<comment type="caution">
    <text evidence="4">Lacks conserved residue(s) required for the propagation of feature annotation.</text>
</comment>
<organism evidence="9">
    <name type="scientific">Nippostrongylus brasiliensis</name>
    <name type="common">Rat hookworm</name>
    <dbReference type="NCBI Taxonomy" id="27835"/>
    <lineage>
        <taxon>Eukaryota</taxon>
        <taxon>Metazoa</taxon>
        <taxon>Ecdysozoa</taxon>
        <taxon>Nematoda</taxon>
        <taxon>Chromadorea</taxon>
        <taxon>Rhabditida</taxon>
        <taxon>Rhabditina</taxon>
        <taxon>Rhabditomorpha</taxon>
        <taxon>Strongyloidea</taxon>
        <taxon>Heligmosomidae</taxon>
        <taxon>Nippostrongylus</taxon>
    </lineage>
</organism>
<dbReference type="GO" id="GO:0006099">
    <property type="term" value="P:tricarboxylic acid cycle"/>
    <property type="evidence" value="ECO:0007669"/>
    <property type="project" value="UniProtKB-UniRule"/>
</dbReference>
<dbReference type="PROSITE" id="PS01216">
    <property type="entry name" value="SUCCINYL_COA_LIG_1"/>
    <property type="match status" value="1"/>
</dbReference>
<dbReference type="PANTHER" id="PTHR11117:SF3">
    <property type="entry name" value="SUCCINATE--COA LIGASE [ADP_GDP-FORMING] SUBUNIT ALPHA, MITOCHONDRIAL"/>
    <property type="match status" value="1"/>
</dbReference>
<dbReference type="Proteomes" id="UP000271162">
    <property type="component" value="Unassembled WGS sequence"/>
</dbReference>
<comment type="pathway">
    <text evidence="4">Carbohydrate metabolism; tricarboxylic acid cycle; succinate from succinyl-CoA (ligase route): step 1/1.</text>
</comment>
<feature type="binding site" evidence="4">
    <location>
        <position position="133"/>
    </location>
    <ligand>
        <name>substrate</name>
        <note>ligand shared with subunit beta</note>
    </ligand>
</feature>
<dbReference type="NCBIfam" id="NF004230">
    <property type="entry name" value="PRK05678.1"/>
    <property type="match status" value="1"/>
</dbReference>
<comment type="subunit">
    <text evidence="4">Heterodimer of an alpha and a beta subunit. Different beta subunits determine nucleotide specificity. Together with an ATP-specific beta subunit, forms an ADP-forming succinyl-CoA synthetase (A-SCS). Together with a GTP-specific beta subunit forms a GDP-forming succinyl-CoA synthetase (G-SCS).</text>
</comment>
<gene>
    <name evidence="7" type="ORF">NBR_LOCUS13810</name>
</gene>
<reference evidence="7 8" key="2">
    <citation type="submission" date="2018-11" db="EMBL/GenBank/DDBJ databases">
        <authorList>
            <consortium name="Pathogen Informatics"/>
        </authorList>
    </citation>
    <scope>NUCLEOTIDE SEQUENCE [LARGE SCALE GENOMIC DNA]</scope>
</reference>
<feature type="domain" description="CoA-binding" evidence="6">
    <location>
        <begin position="1"/>
        <end position="73"/>
    </location>
</feature>
<comment type="function">
    <text evidence="4">Succinyl-CoA synthetase functions in the citric acid cycle (TCA), coupling the hydrolysis of succinyl-CoA to the synthesis of either ATP or GTP and thus represents the only step of substrate-level phosphorylation in the TCA. The alpha subunit of the enzyme binds the substrates coenzyme A and phosphate, while succinate binding and specificity for either ATP or GTP is provided by different beta subunits.</text>
</comment>
<dbReference type="WBParaSite" id="NBR_0001380901-mRNA-1">
    <property type="protein sequence ID" value="NBR_0001380901-mRNA-1"/>
    <property type="gene ID" value="NBR_0001380901"/>
</dbReference>
<evidence type="ECO:0000313" key="7">
    <source>
        <dbReference type="EMBL" id="VDL77399.1"/>
    </source>
</evidence>
<keyword evidence="1 4" id="KW-0816">Tricarboxylic acid cycle</keyword>
<keyword evidence="3 4" id="KW-0547">Nucleotide-binding</keyword>
<dbReference type="GO" id="GO:0009361">
    <property type="term" value="C:succinate-CoA ligase complex (ADP-forming)"/>
    <property type="evidence" value="ECO:0007669"/>
    <property type="project" value="TreeGrafter"/>
</dbReference>
<protein>
    <recommendedName>
        <fullName evidence="4">Succinate--CoA ligase [ADP/GDP-forming] subunit alpha, mitochondrial</fullName>
        <ecNumber evidence="4">6.2.1.4</ecNumber>
        <ecNumber evidence="4">6.2.1.5</ecNumber>
    </recommendedName>
    <alternativeName>
        <fullName evidence="4">Succinyl-CoA synthetase subunit alpha</fullName>
        <shortName evidence="4">SCS-alpha</shortName>
    </alternativeName>
</protein>
<feature type="binding site" evidence="4">
    <location>
        <position position="16"/>
    </location>
    <ligand>
        <name>CoA</name>
        <dbReference type="ChEBI" id="CHEBI:57287"/>
    </ligand>
</feature>
<dbReference type="InterPro" id="IPR003781">
    <property type="entry name" value="CoA-bd"/>
</dbReference>
<dbReference type="EMBL" id="UYSL01021150">
    <property type="protein sequence ID" value="VDL77399.1"/>
    <property type="molecule type" value="Genomic_DNA"/>
</dbReference>